<proteinExistence type="predicted"/>
<organism evidence="2 3">
    <name type="scientific">Triparma strigata</name>
    <dbReference type="NCBI Taxonomy" id="1606541"/>
    <lineage>
        <taxon>Eukaryota</taxon>
        <taxon>Sar</taxon>
        <taxon>Stramenopiles</taxon>
        <taxon>Ochrophyta</taxon>
        <taxon>Bolidophyceae</taxon>
        <taxon>Parmales</taxon>
        <taxon>Triparmaceae</taxon>
        <taxon>Triparma</taxon>
    </lineage>
</organism>
<feature type="compositionally biased region" description="Polar residues" evidence="1">
    <location>
        <begin position="14"/>
        <end position="37"/>
    </location>
</feature>
<feature type="compositionally biased region" description="Gly residues" evidence="1">
    <location>
        <begin position="1"/>
        <end position="10"/>
    </location>
</feature>
<dbReference type="EMBL" id="BRXY01000302">
    <property type="protein sequence ID" value="GMH85350.1"/>
    <property type="molecule type" value="Genomic_DNA"/>
</dbReference>
<evidence type="ECO:0000256" key="1">
    <source>
        <dbReference type="SAM" id="MobiDB-lite"/>
    </source>
</evidence>
<evidence type="ECO:0000313" key="3">
    <source>
        <dbReference type="Proteomes" id="UP001165085"/>
    </source>
</evidence>
<reference evidence="3" key="1">
    <citation type="journal article" date="2023" name="Commun. Biol.">
        <title>Genome analysis of Parmales, the sister group of diatoms, reveals the evolutionary specialization of diatoms from phago-mixotrophs to photoautotrophs.</title>
        <authorList>
            <person name="Ban H."/>
            <person name="Sato S."/>
            <person name="Yoshikawa S."/>
            <person name="Yamada K."/>
            <person name="Nakamura Y."/>
            <person name="Ichinomiya M."/>
            <person name="Sato N."/>
            <person name="Blanc-Mathieu R."/>
            <person name="Endo H."/>
            <person name="Kuwata A."/>
            <person name="Ogata H."/>
        </authorList>
    </citation>
    <scope>NUCLEOTIDE SEQUENCE [LARGE SCALE GENOMIC DNA]</scope>
    <source>
        <strain evidence="3">NIES 3701</strain>
    </source>
</reference>
<name>A0A9W7BCC8_9STRA</name>
<feature type="compositionally biased region" description="Low complexity" evidence="1">
    <location>
        <begin position="38"/>
        <end position="48"/>
    </location>
</feature>
<comment type="caution">
    <text evidence="2">The sequence shown here is derived from an EMBL/GenBank/DDBJ whole genome shotgun (WGS) entry which is preliminary data.</text>
</comment>
<feature type="compositionally biased region" description="Basic and acidic residues" evidence="1">
    <location>
        <begin position="63"/>
        <end position="81"/>
    </location>
</feature>
<dbReference type="AlphaFoldDB" id="A0A9W7BCC8"/>
<gene>
    <name evidence="2" type="ORF">TrST_g850</name>
</gene>
<feature type="compositionally biased region" description="Low complexity" evidence="1">
    <location>
        <begin position="82"/>
        <end position="107"/>
    </location>
</feature>
<feature type="region of interest" description="Disordered" evidence="1">
    <location>
        <begin position="1"/>
        <end position="107"/>
    </location>
</feature>
<keyword evidence="3" id="KW-1185">Reference proteome</keyword>
<evidence type="ECO:0000313" key="2">
    <source>
        <dbReference type="EMBL" id="GMH85350.1"/>
    </source>
</evidence>
<protein>
    <submittedName>
        <fullName evidence="2">Uncharacterized protein</fullName>
    </submittedName>
</protein>
<accession>A0A9W7BCC8</accession>
<sequence length="143" mass="14976">MEFDTSGGGAEANKTPNSLQIASTSTSMKSNPTAAAETSSSHSTTTTSRHNDAPATISNKNLGDLRREREERAVTNGHEEAASLALARSLSQHHPSAASSSSSDEAASLALARLLSQEQQPLISPSLPLTALYAHLKSDANRH</sequence>
<dbReference type="Proteomes" id="UP001165085">
    <property type="component" value="Unassembled WGS sequence"/>
</dbReference>